<protein>
    <submittedName>
        <fullName evidence="2">Uncharacterized protein</fullName>
    </submittedName>
</protein>
<dbReference type="Proteomes" id="UP000754883">
    <property type="component" value="Unassembled WGS sequence"/>
</dbReference>
<evidence type="ECO:0000256" key="1">
    <source>
        <dbReference type="SAM" id="SignalP"/>
    </source>
</evidence>
<keyword evidence="1" id="KW-0732">Signal</keyword>
<evidence type="ECO:0000313" key="2">
    <source>
        <dbReference type="EMBL" id="CAG9990530.1"/>
    </source>
</evidence>
<dbReference type="EMBL" id="CABFNO020001473">
    <property type="protein sequence ID" value="CAG9990530.1"/>
    <property type="molecule type" value="Genomic_DNA"/>
</dbReference>
<sequence>MHFTKIISLFTLFFTFAAAQYADEYADEAALERREMVEGFHEEYRAARDLETRWRDMKCVYYRLHGGYRCALYGVTPKCRCDKSQVGKKCKCK</sequence>
<dbReference type="AlphaFoldDB" id="A0A9N9UGW1"/>
<feature type="chain" id="PRO_5040495004" evidence="1">
    <location>
        <begin position="20"/>
        <end position="93"/>
    </location>
</feature>
<name>A0A9N9UGW1_9HYPO</name>
<comment type="caution">
    <text evidence="2">The sequence shown here is derived from an EMBL/GenBank/DDBJ whole genome shotgun (WGS) entry which is preliminary data.</text>
</comment>
<organism evidence="2 3">
    <name type="scientific">Clonostachys byssicola</name>
    <dbReference type="NCBI Taxonomy" id="160290"/>
    <lineage>
        <taxon>Eukaryota</taxon>
        <taxon>Fungi</taxon>
        <taxon>Dikarya</taxon>
        <taxon>Ascomycota</taxon>
        <taxon>Pezizomycotina</taxon>
        <taxon>Sordariomycetes</taxon>
        <taxon>Hypocreomycetidae</taxon>
        <taxon>Hypocreales</taxon>
        <taxon>Bionectriaceae</taxon>
        <taxon>Clonostachys</taxon>
    </lineage>
</organism>
<feature type="signal peptide" evidence="1">
    <location>
        <begin position="1"/>
        <end position="19"/>
    </location>
</feature>
<gene>
    <name evidence="2" type="ORF">CBYS24578_00013834</name>
</gene>
<evidence type="ECO:0000313" key="3">
    <source>
        <dbReference type="Proteomes" id="UP000754883"/>
    </source>
</evidence>
<proteinExistence type="predicted"/>
<keyword evidence="3" id="KW-1185">Reference proteome</keyword>
<accession>A0A9N9UGW1</accession>
<reference evidence="2" key="1">
    <citation type="submission" date="2021-10" db="EMBL/GenBank/DDBJ databases">
        <authorList>
            <person name="Piombo E."/>
        </authorList>
    </citation>
    <scope>NUCLEOTIDE SEQUENCE</scope>
</reference>